<evidence type="ECO:0000313" key="3">
    <source>
        <dbReference type="Proteomes" id="UP001432322"/>
    </source>
</evidence>
<sequence>LALSTLGLVSAGPTYTTCPGGFKNGEKFTEGSFVKKCSADGMSYSVSIIGCLTPEKNEIQIGKELKEGNWVHKCIGTANGGAKIEMERATASETGPRENMKCMDKYSNGEKFTEGNFVKLCTSSPTHASVTIAACLTPAKKEISLGGKLEENKLIYSCINTGNGARMSTELAVKGCQDGKYKKGIGFYHRYSKWKLQVEGDLVKLCTSSPTHANVSIIACLTPQRKPNEIKIGAKLTENKVIYSCIKTAKGAKMETEPIVKGCENGKYQKGMTTALLKS</sequence>
<reference evidence="2" key="1">
    <citation type="submission" date="2023-10" db="EMBL/GenBank/DDBJ databases">
        <title>Genome assembly of Pristionchus species.</title>
        <authorList>
            <person name="Yoshida K."/>
            <person name="Sommer R.J."/>
        </authorList>
    </citation>
    <scope>NUCLEOTIDE SEQUENCE</scope>
    <source>
        <strain evidence="2">RS5133</strain>
    </source>
</reference>
<proteinExistence type="predicted"/>
<evidence type="ECO:0000259" key="1">
    <source>
        <dbReference type="Pfam" id="PF23003"/>
    </source>
</evidence>
<protein>
    <recommendedName>
        <fullName evidence="1">Abnormal cell migration protein 18-like fibronectin type I domain-containing protein</fullName>
    </recommendedName>
</protein>
<name>A0AAV5UTK9_9BILA</name>
<dbReference type="EMBL" id="BTSY01000001">
    <property type="protein sequence ID" value="GMT10561.1"/>
    <property type="molecule type" value="Genomic_DNA"/>
</dbReference>
<dbReference type="PANTHER" id="PTHR35572">
    <property type="entry name" value="PROTEIN CBG04538-RELATED"/>
    <property type="match status" value="1"/>
</dbReference>
<comment type="caution">
    <text evidence="2">The sequence shown here is derived from an EMBL/GenBank/DDBJ whole genome shotgun (WGS) entry which is preliminary data.</text>
</comment>
<dbReference type="PANTHER" id="PTHR35572:SF6">
    <property type="entry name" value="IG-LIKE DOMAIN-CONTAINING PROTEIN"/>
    <property type="match status" value="1"/>
</dbReference>
<feature type="non-terminal residue" evidence="2">
    <location>
        <position position="1"/>
    </location>
</feature>
<dbReference type="InterPro" id="IPR040282">
    <property type="entry name" value="Mig-18-like"/>
</dbReference>
<accession>A0AAV5UTK9</accession>
<evidence type="ECO:0000313" key="2">
    <source>
        <dbReference type="EMBL" id="GMT10561.1"/>
    </source>
</evidence>
<dbReference type="AlphaFoldDB" id="A0AAV5UTK9"/>
<feature type="domain" description="Abnormal cell migration protein 18-like fibronectin type I" evidence="1">
    <location>
        <begin position="105"/>
        <end position="164"/>
    </location>
</feature>
<organism evidence="2 3">
    <name type="scientific">Pristionchus fissidentatus</name>
    <dbReference type="NCBI Taxonomy" id="1538716"/>
    <lineage>
        <taxon>Eukaryota</taxon>
        <taxon>Metazoa</taxon>
        <taxon>Ecdysozoa</taxon>
        <taxon>Nematoda</taxon>
        <taxon>Chromadorea</taxon>
        <taxon>Rhabditida</taxon>
        <taxon>Rhabditina</taxon>
        <taxon>Diplogasteromorpha</taxon>
        <taxon>Diplogasteroidea</taxon>
        <taxon>Neodiplogasteridae</taxon>
        <taxon>Pristionchus</taxon>
    </lineage>
</organism>
<keyword evidence="3" id="KW-1185">Reference proteome</keyword>
<gene>
    <name evidence="2" type="ORF">PFISCL1PPCAC_1858</name>
</gene>
<feature type="domain" description="Abnormal cell migration protein 18-like fibronectin type I" evidence="1">
    <location>
        <begin position="22"/>
        <end position="80"/>
    </location>
</feature>
<dbReference type="Proteomes" id="UP001432322">
    <property type="component" value="Unassembled WGS sequence"/>
</dbReference>
<dbReference type="InterPro" id="IPR055119">
    <property type="entry name" value="Mig18_Fn1"/>
</dbReference>
<dbReference type="Pfam" id="PF23003">
    <property type="entry name" value="Fn1_2"/>
    <property type="match status" value="2"/>
</dbReference>